<dbReference type="AlphaFoldDB" id="A0A0P7B3N4"/>
<dbReference type="Proteomes" id="UP000050424">
    <property type="component" value="Unassembled WGS sequence"/>
</dbReference>
<dbReference type="GO" id="GO:0016491">
    <property type="term" value="F:oxidoreductase activity"/>
    <property type="evidence" value="ECO:0007669"/>
    <property type="project" value="UniProtKB-ARBA"/>
</dbReference>
<gene>
    <name evidence="1" type="ORF">AK830_g11345</name>
</gene>
<evidence type="ECO:0008006" key="3">
    <source>
        <dbReference type="Google" id="ProtNLM"/>
    </source>
</evidence>
<dbReference type="Gene3D" id="3.50.50.60">
    <property type="entry name" value="FAD/NAD(P)-binding domain"/>
    <property type="match status" value="1"/>
</dbReference>
<reference evidence="1 2" key="1">
    <citation type="submission" date="2015-09" db="EMBL/GenBank/DDBJ databases">
        <title>Draft genome of a European isolate of the apple canker pathogen Neonectria ditissima.</title>
        <authorList>
            <person name="Gomez-Cortecero A."/>
            <person name="Harrison R.J."/>
            <person name="Armitage A.D."/>
        </authorList>
    </citation>
    <scope>NUCLEOTIDE SEQUENCE [LARGE SCALE GENOMIC DNA]</scope>
    <source>
        <strain evidence="1 2">R09/05</strain>
    </source>
</reference>
<dbReference type="Gene3D" id="3.30.70.1990">
    <property type="match status" value="1"/>
</dbReference>
<dbReference type="EMBL" id="LKCW01000266">
    <property type="protein sequence ID" value="KPM35225.1"/>
    <property type="molecule type" value="Genomic_DNA"/>
</dbReference>
<dbReference type="InterPro" id="IPR036188">
    <property type="entry name" value="FAD/NAD-bd_sf"/>
</dbReference>
<dbReference type="OrthoDB" id="68575at2759"/>
<evidence type="ECO:0000313" key="1">
    <source>
        <dbReference type="EMBL" id="KPM35225.1"/>
    </source>
</evidence>
<accession>A0A0P7B3N4</accession>
<comment type="caution">
    <text evidence="1">The sequence shown here is derived from an EMBL/GenBank/DDBJ whole genome shotgun (WGS) entry which is preliminary data.</text>
</comment>
<keyword evidence="2" id="KW-1185">Reference proteome</keyword>
<name>A0A0P7B3N4_9HYPO</name>
<dbReference type="PANTHER" id="PTHR43563:SF1">
    <property type="entry name" value="AMINE OXIDASE [FLAVIN-CONTAINING] B"/>
    <property type="match status" value="1"/>
</dbReference>
<dbReference type="InterPro" id="IPR050703">
    <property type="entry name" value="Flavin_MAO"/>
</dbReference>
<protein>
    <recommendedName>
        <fullName evidence="3">Amine oxidase domain-containing protein</fullName>
    </recommendedName>
</protein>
<sequence length="524" mass="56908">MPCAPSSPTPEPFVLAHRPWFYEIVSVAGFRASSSVLRSRQTSRKRSSTMTFAKSLVSLLATAAAVTACVSVLEKDVVVIGGGASGCHAAFRLREDYGKSILLVEKRTHLGGHVNSYDAESGTSYNYGVQSFLDVHGGAEFVNDRLGVATATPGRTATTTRYVDFATGEDFDYTAPTSSELSAALAKYAEICAQYEDKVLPSFWDFWAPEDIPEELLIPFGEFVKNHGIEAIVPTLFKVTGMGLGDVTNVLTLWVIQAFGGPMARSFLGTQSSFAPASGRNQDIYDAFADKLGDDVVYSSTVLSAKRSDQGVLITVATANNKTLSVKAKKLLLAIEPTERDLAPFDLDDQEEAVFDKFSYSSIQAGIVSNPALPKGYSVTNLPSDASPSNWLVLPDLTFTARFDYMGTETAENRDYFRVLVIGTADLTGAGAKELAQTNFDTLIKAGAVETPESSTLDFVAFAEHGPMHARVSAEELKAGFIQDLYALQGLRSTWWTGGAWFAQFQTHLWWYNDILLPKLIADM</sequence>
<organism evidence="1 2">
    <name type="scientific">Neonectria ditissima</name>
    <dbReference type="NCBI Taxonomy" id="78410"/>
    <lineage>
        <taxon>Eukaryota</taxon>
        <taxon>Fungi</taxon>
        <taxon>Dikarya</taxon>
        <taxon>Ascomycota</taxon>
        <taxon>Pezizomycotina</taxon>
        <taxon>Sordariomycetes</taxon>
        <taxon>Hypocreomycetidae</taxon>
        <taxon>Hypocreales</taxon>
        <taxon>Nectriaceae</taxon>
        <taxon>Neonectria</taxon>
    </lineage>
</organism>
<dbReference type="Pfam" id="PF13450">
    <property type="entry name" value="NAD_binding_8"/>
    <property type="match status" value="1"/>
</dbReference>
<proteinExistence type="predicted"/>
<dbReference type="Gene3D" id="1.10.405.20">
    <property type="match status" value="1"/>
</dbReference>
<evidence type="ECO:0000313" key="2">
    <source>
        <dbReference type="Proteomes" id="UP000050424"/>
    </source>
</evidence>
<dbReference type="PANTHER" id="PTHR43563">
    <property type="entry name" value="AMINE OXIDASE"/>
    <property type="match status" value="1"/>
</dbReference>
<dbReference type="SUPFAM" id="SSF51905">
    <property type="entry name" value="FAD/NAD(P)-binding domain"/>
    <property type="match status" value="1"/>
</dbReference>